<organism evidence="7 8">
    <name type="scientific">Sellimonas catena</name>
    <dbReference type="NCBI Taxonomy" id="2994035"/>
    <lineage>
        <taxon>Bacteria</taxon>
        <taxon>Bacillati</taxon>
        <taxon>Bacillota</taxon>
        <taxon>Clostridia</taxon>
        <taxon>Lachnospirales</taxon>
        <taxon>Lachnospiraceae</taxon>
        <taxon>Sellimonas</taxon>
    </lineage>
</organism>
<dbReference type="Proteomes" id="UP001145094">
    <property type="component" value="Unassembled WGS sequence"/>
</dbReference>
<evidence type="ECO:0000256" key="5">
    <source>
        <dbReference type="ARBA" id="ARBA00050776"/>
    </source>
</evidence>
<dbReference type="EMBL" id="BSCH01000002">
    <property type="protein sequence ID" value="GLG88842.1"/>
    <property type="molecule type" value="Genomic_DNA"/>
</dbReference>
<dbReference type="InterPro" id="IPR016454">
    <property type="entry name" value="Cysteine_dSase"/>
</dbReference>
<dbReference type="InterPro" id="IPR015421">
    <property type="entry name" value="PyrdxlP-dep_Trfase_major"/>
</dbReference>
<reference evidence="7" key="1">
    <citation type="submission" date="2022-11" db="EMBL/GenBank/DDBJ databases">
        <title>Draft genome sequence of Sellimonas catena strain 18CBH55.</title>
        <authorList>
            <person name="Atsushi H."/>
            <person name="Moriya O."/>
            <person name="Mitsuo S."/>
        </authorList>
    </citation>
    <scope>NUCLEOTIDE SEQUENCE</scope>
    <source>
        <strain evidence="7">18CBH55</strain>
    </source>
</reference>
<dbReference type="Gene3D" id="3.90.1150.10">
    <property type="entry name" value="Aspartate Aminotransferase, domain 1"/>
    <property type="match status" value="1"/>
</dbReference>
<evidence type="ECO:0000256" key="3">
    <source>
        <dbReference type="ARBA" id="ARBA00012239"/>
    </source>
</evidence>
<dbReference type="InterPro" id="IPR015424">
    <property type="entry name" value="PyrdxlP-dep_Trfase"/>
</dbReference>
<dbReference type="GO" id="GO:0031071">
    <property type="term" value="F:cysteine desulfurase activity"/>
    <property type="evidence" value="ECO:0007669"/>
    <property type="project" value="UniProtKB-EC"/>
</dbReference>
<dbReference type="RefSeq" id="WP_281844277.1">
    <property type="nucleotide sequence ID" value="NZ_BSCH01000002.1"/>
</dbReference>
<protein>
    <recommendedName>
        <fullName evidence="3">cysteine desulfurase</fullName>
        <ecNumber evidence="3">2.8.1.7</ecNumber>
    </recommendedName>
</protein>
<dbReference type="InterPro" id="IPR000192">
    <property type="entry name" value="Aminotrans_V_dom"/>
</dbReference>
<proteinExistence type="inferred from homology"/>
<comment type="catalytic activity">
    <reaction evidence="5">
        <text>(sulfur carrier)-H + L-cysteine = (sulfur carrier)-SH + L-alanine</text>
        <dbReference type="Rhea" id="RHEA:43892"/>
        <dbReference type="Rhea" id="RHEA-COMP:14737"/>
        <dbReference type="Rhea" id="RHEA-COMP:14739"/>
        <dbReference type="ChEBI" id="CHEBI:29917"/>
        <dbReference type="ChEBI" id="CHEBI:35235"/>
        <dbReference type="ChEBI" id="CHEBI:57972"/>
        <dbReference type="ChEBI" id="CHEBI:64428"/>
        <dbReference type="EC" id="2.8.1.7"/>
    </reaction>
</comment>
<dbReference type="AlphaFoldDB" id="A0A9W6CCL4"/>
<comment type="caution">
    <text evidence="7">The sequence shown here is derived from an EMBL/GenBank/DDBJ whole genome shotgun (WGS) entry which is preliminary data.</text>
</comment>
<gene>
    <name evidence="7" type="ORF">Selli2_02680</name>
</gene>
<dbReference type="Gene3D" id="3.40.640.10">
    <property type="entry name" value="Type I PLP-dependent aspartate aminotransferase-like (Major domain)"/>
    <property type="match status" value="1"/>
</dbReference>
<dbReference type="InterPro" id="IPR015422">
    <property type="entry name" value="PyrdxlP-dep_Trfase_small"/>
</dbReference>
<reference evidence="7" key="3">
    <citation type="journal article" date="2023" name="Int. J. Syst. Evol. Microbiol.">
        <title>Sellimonas catena sp. nov., isolated from human faeces.</title>
        <authorList>
            <person name="Hisatomi A."/>
            <person name="Ohkuma M."/>
            <person name="Sakamoto M."/>
        </authorList>
    </citation>
    <scope>NUCLEOTIDE SEQUENCE</scope>
    <source>
        <strain evidence="7">18CBH55</strain>
    </source>
</reference>
<evidence type="ECO:0000256" key="4">
    <source>
        <dbReference type="ARBA" id="ARBA00022898"/>
    </source>
</evidence>
<dbReference type="EC" id="2.8.1.7" evidence="3"/>
<dbReference type="Pfam" id="PF00266">
    <property type="entry name" value="Aminotran_5"/>
    <property type="match status" value="1"/>
</dbReference>
<evidence type="ECO:0000259" key="6">
    <source>
        <dbReference type="Pfam" id="PF00266"/>
    </source>
</evidence>
<dbReference type="PANTHER" id="PTHR43586:SF4">
    <property type="entry name" value="ISOPENICILLIN N EPIMERASE"/>
    <property type="match status" value="1"/>
</dbReference>
<accession>A0A9W6CCL4</accession>
<comment type="cofactor">
    <cofactor evidence="1">
        <name>pyridoxal 5'-phosphate</name>
        <dbReference type="ChEBI" id="CHEBI:597326"/>
    </cofactor>
</comment>
<dbReference type="SUPFAM" id="SSF53383">
    <property type="entry name" value="PLP-dependent transferases"/>
    <property type="match status" value="1"/>
</dbReference>
<evidence type="ECO:0000313" key="7">
    <source>
        <dbReference type="EMBL" id="GLG88842.1"/>
    </source>
</evidence>
<dbReference type="PANTHER" id="PTHR43586">
    <property type="entry name" value="CYSTEINE DESULFURASE"/>
    <property type="match status" value="1"/>
</dbReference>
<feature type="domain" description="Aminotransferase class V" evidence="6">
    <location>
        <begin position="2"/>
        <end position="366"/>
    </location>
</feature>
<name>A0A9W6CCL4_9FIRM</name>
<evidence type="ECO:0000256" key="1">
    <source>
        <dbReference type="ARBA" id="ARBA00001933"/>
    </source>
</evidence>
<reference evidence="7" key="2">
    <citation type="submission" date="2022-11" db="EMBL/GenBank/DDBJ databases">
        <title>Draft genome sequence of Sellimonas catena strain 18CBH55.</title>
        <authorList>
            <person name="Hisatomi A."/>
            <person name="Ohkuma M."/>
            <person name="Sakamoto M."/>
        </authorList>
    </citation>
    <scope>NUCLEOTIDE SEQUENCE</scope>
    <source>
        <strain evidence="7">18CBH55</strain>
    </source>
</reference>
<keyword evidence="4" id="KW-0663">Pyridoxal phosphate</keyword>
<dbReference type="PIRSF" id="PIRSF005572">
    <property type="entry name" value="NifS"/>
    <property type="match status" value="1"/>
</dbReference>
<sequence length="373" mass="41425">MIYFDNAATTKYKPDEVIEALNYYLREIGVSPGRGSYSLGIKASRMLYKSRTAVGKYFGMSSPEKVVFTKNSTEAINLLFNGLLKKGDHIIISCYEHNAVLRPLHDLKQKGIIEYSVISRDDLDMCAEDIFAKYSKDNTRMLALTLASNLTGRIVYKEEWMKYFHSKGIITFIDSSQGAGKMIINMKDACVDFLAFTGHKDLYGVPGIGGLCCESKEHFIPLIQGGTGIHGENFVNPDIFPEGYEAGTLNMPAIWALKAGIEYIDSHADEIRTTEKELMAYLLQGLSEIDGLRVYDVDEKRVSTCCFTLDDLSSDKTISLLDSKGICARGGIHCAILAHEAIGTVETGAVRISLNYKNTKAEIDQLLNTLRSR</sequence>
<evidence type="ECO:0000256" key="2">
    <source>
        <dbReference type="ARBA" id="ARBA00010447"/>
    </source>
</evidence>
<evidence type="ECO:0000313" key="8">
    <source>
        <dbReference type="Proteomes" id="UP001145094"/>
    </source>
</evidence>
<comment type="similarity">
    <text evidence="2">Belongs to the class-V pyridoxal-phosphate-dependent aminotransferase family. Csd subfamily.</text>
</comment>